<dbReference type="EMBL" id="KL252671">
    <property type="protein sequence ID" value="KGB42245.1"/>
    <property type="molecule type" value="Genomic_DNA"/>
</dbReference>
<protein>
    <submittedName>
        <fullName evidence="2">Uncharacterized protein</fullName>
    </submittedName>
</protein>
<keyword evidence="1" id="KW-0175">Coiled coil</keyword>
<feature type="coiled-coil region" evidence="1">
    <location>
        <begin position="356"/>
        <end position="383"/>
    </location>
</feature>
<dbReference type="AlphaFoldDB" id="A0A095A4Q0"/>
<sequence>MNEISTASIEETQIIQKTINNMINTRNQQHQITMMDEQSLNCLLIGMNPSQEILKLILALYTLKLPIHSLPKENKATQTEDPTNTSLISGYTGLSSKCVSISQMASSIFSSNRGNSMKDSQEKNSCPFIRVVTHKNGILVHLGQLVSLSEDQKSFIMRNVISFDPLRVHERTISTLEPAEILALTESKLQSQHGKRGNLLSDYLQNQMMFNASEKSSCENSKQVNISEQKHDAVHGPLLITPSDVLIRLSEVRELSIVPVIRFDHPKQMRQVSLKYGSERITEVKKYGPRQDIVNTSKLSESTNKRSDSSIQCNEYTDITNSSKSLDPCDDTDQLSEVMTNGYSKRKEIDQEFDKKLSLRERKNKVKEEVERIEEGKVELFDEAFKIFRK</sequence>
<dbReference type="STRING" id="6185.A0A095A4Q0"/>
<evidence type="ECO:0000313" key="2">
    <source>
        <dbReference type="EMBL" id="KGB42245.1"/>
    </source>
</evidence>
<evidence type="ECO:0000256" key="1">
    <source>
        <dbReference type="SAM" id="Coils"/>
    </source>
</evidence>
<accession>A0A095A4Q0</accession>
<reference evidence="2" key="1">
    <citation type="journal article" date="2012" name="Nat. Genet.">
        <title>Whole-genome sequence of Schistosoma haematobium.</title>
        <authorList>
            <person name="Young N.D."/>
            <person name="Jex A.R."/>
            <person name="Li B."/>
            <person name="Liu S."/>
            <person name="Yang L."/>
            <person name="Xiong Z."/>
            <person name="Li Y."/>
            <person name="Cantacessi C."/>
            <person name="Hall R.S."/>
            <person name="Xu X."/>
            <person name="Chen F."/>
            <person name="Wu X."/>
            <person name="Zerlotini A."/>
            <person name="Oliveira G."/>
            <person name="Hofmann A."/>
            <person name="Zhang G."/>
            <person name="Fang X."/>
            <person name="Kang Y."/>
            <person name="Campbell B.E."/>
            <person name="Loukas A."/>
            <person name="Ranganathan S."/>
            <person name="Rollinson D."/>
            <person name="Rinaldi G."/>
            <person name="Brindley P.J."/>
            <person name="Yang H."/>
            <person name="Wang J."/>
            <person name="Wang J."/>
            <person name="Gasser R.B."/>
        </authorList>
    </citation>
    <scope>NUCLEOTIDE SEQUENCE [LARGE SCALE GENOMIC DNA]</scope>
</reference>
<organism evidence="2">
    <name type="scientific">Schistosoma haematobium</name>
    <name type="common">Blood fluke</name>
    <dbReference type="NCBI Taxonomy" id="6185"/>
    <lineage>
        <taxon>Eukaryota</taxon>
        <taxon>Metazoa</taxon>
        <taxon>Spiralia</taxon>
        <taxon>Lophotrochozoa</taxon>
        <taxon>Platyhelminthes</taxon>
        <taxon>Trematoda</taxon>
        <taxon>Digenea</taxon>
        <taxon>Strigeidida</taxon>
        <taxon>Schistosomatoidea</taxon>
        <taxon>Schistosomatidae</taxon>
        <taxon>Schistosoma</taxon>
    </lineage>
</organism>
<proteinExistence type="predicted"/>
<name>A0A095A4Q0_SCHHA</name>
<gene>
    <name evidence="2" type="ORF">MS3_10882</name>
</gene>